<organism evidence="1 2">
    <name type="scientific">Teratosphaeria nubilosa</name>
    <dbReference type="NCBI Taxonomy" id="161662"/>
    <lineage>
        <taxon>Eukaryota</taxon>
        <taxon>Fungi</taxon>
        <taxon>Dikarya</taxon>
        <taxon>Ascomycota</taxon>
        <taxon>Pezizomycotina</taxon>
        <taxon>Dothideomycetes</taxon>
        <taxon>Dothideomycetidae</taxon>
        <taxon>Mycosphaerellales</taxon>
        <taxon>Teratosphaeriaceae</taxon>
        <taxon>Teratosphaeria</taxon>
    </lineage>
</organism>
<evidence type="ECO:0000313" key="2">
    <source>
        <dbReference type="Proteomes" id="UP000799436"/>
    </source>
</evidence>
<reference evidence="1" key="1">
    <citation type="journal article" date="2020" name="Stud. Mycol.">
        <title>101 Dothideomycetes genomes: a test case for predicting lifestyles and emergence of pathogens.</title>
        <authorList>
            <person name="Haridas S."/>
            <person name="Albert R."/>
            <person name="Binder M."/>
            <person name="Bloem J."/>
            <person name="Labutti K."/>
            <person name="Salamov A."/>
            <person name="Andreopoulos B."/>
            <person name="Baker S."/>
            <person name="Barry K."/>
            <person name="Bills G."/>
            <person name="Bluhm B."/>
            <person name="Cannon C."/>
            <person name="Castanera R."/>
            <person name="Culley D."/>
            <person name="Daum C."/>
            <person name="Ezra D."/>
            <person name="Gonzalez J."/>
            <person name="Henrissat B."/>
            <person name="Kuo A."/>
            <person name="Liang C."/>
            <person name="Lipzen A."/>
            <person name="Lutzoni F."/>
            <person name="Magnuson J."/>
            <person name="Mondo S."/>
            <person name="Nolan M."/>
            <person name="Ohm R."/>
            <person name="Pangilinan J."/>
            <person name="Park H.-J."/>
            <person name="Ramirez L."/>
            <person name="Alfaro M."/>
            <person name="Sun H."/>
            <person name="Tritt A."/>
            <person name="Yoshinaga Y."/>
            <person name="Zwiers L.-H."/>
            <person name="Turgeon B."/>
            <person name="Goodwin S."/>
            <person name="Spatafora J."/>
            <person name="Crous P."/>
            <person name="Grigoriev I."/>
        </authorList>
    </citation>
    <scope>NUCLEOTIDE SEQUENCE</scope>
    <source>
        <strain evidence="1">CBS 116005</strain>
    </source>
</reference>
<dbReference type="OrthoDB" id="10374340at2759"/>
<keyword evidence="2" id="KW-1185">Reference proteome</keyword>
<dbReference type="Proteomes" id="UP000799436">
    <property type="component" value="Unassembled WGS sequence"/>
</dbReference>
<evidence type="ECO:0000313" key="1">
    <source>
        <dbReference type="EMBL" id="KAF2770122.1"/>
    </source>
</evidence>
<protein>
    <submittedName>
        <fullName evidence="1">Uncharacterized protein</fullName>
    </submittedName>
</protein>
<accession>A0A6G1LC13</accession>
<proteinExistence type="predicted"/>
<gene>
    <name evidence="1" type="ORF">EJ03DRAFT_80282</name>
</gene>
<dbReference type="AlphaFoldDB" id="A0A6G1LC13"/>
<dbReference type="EMBL" id="ML995828">
    <property type="protein sequence ID" value="KAF2770122.1"/>
    <property type="molecule type" value="Genomic_DNA"/>
</dbReference>
<sequence>MRPTGWPEEFLDSVWEGRLSMDLMSAELLSQRVVSEDVLDNVGVVGRCSSLAVPEGETGTILLTGNVSPRCDECPVVAGCCCRTLLCMFRCERRRPPKEASLECARDLMLAEESTLPAGDAVKVRQCSRRAKGGLLMVVRGATAIWVYVRNMCSSSVMCRRRLVASSWRSLTRLCVVVAEGR</sequence>
<name>A0A6G1LC13_9PEZI</name>